<name>A0A1U7DE07_9RHOB</name>
<dbReference type="InterPro" id="IPR027417">
    <property type="entry name" value="P-loop_NTPase"/>
</dbReference>
<protein>
    <submittedName>
        <fullName evidence="1">Sulfotransferase family protein</fullName>
    </submittedName>
</protein>
<organism evidence="1 2">
    <name type="scientific">Salipiger profundus</name>
    <dbReference type="NCBI Taxonomy" id="1229727"/>
    <lineage>
        <taxon>Bacteria</taxon>
        <taxon>Pseudomonadati</taxon>
        <taxon>Pseudomonadota</taxon>
        <taxon>Alphaproteobacteria</taxon>
        <taxon>Rhodobacterales</taxon>
        <taxon>Roseobacteraceae</taxon>
        <taxon>Salipiger</taxon>
    </lineage>
</organism>
<dbReference type="Proteomes" id="UP000186559">
    <property type="component" value="Plasmid pTPRO6"/>
</dbReference>
<dbReference type="Pfam" id="PF13469">
    <property type="entry name" value="Sulfotransfer_3"/>
    <property type="match status" value="1"/>
</dbReference>
<sequence>MSPPPPVPPEFRAAIDDALELLKDRPAPTAPVTTGQPLPSLLEQCRDTLARGRAQQPPVRLLHHMACTGGTLISRCLAALPNVRLLSEVDPLSTLGQEGRFAPTDMLRLARLASRPVDRETEIELFHAALSVILRDSTARGLDLVLRDHAHSQFCHGPAVEDRPGLYALVAEAQPVCAALTVRHPVDSYLALQASGWMHFTPATIEEYARRYLAFLDAHATLEPLHYEAFVAAPETGLATLCDRLGLRFDPGALDRFDGVILSGDSGRTGATIAARPRRPVSEALVRACAQSPSYAALCDRLGYVADPLLPPL</sequence>
<dbReference type="SUPFAM" id="SSF52540">
    <property type="entry name" value="P-loop containing nucleoside triphosphate hydrolases"/>
    <property type="match status" value="1"/>
</dbReference>
<evidence type="ECO:0000313" key="2">
    <source>
        <dbReference type="Proteomes" id="UP000186559"/>
    </source>
</evidence>
<keyword evidence="2" id="KW-1185">Reference proteome</keyword>
<evidence type="ECO:0000313" key="1">
    <source>
        <dbReference type="EMBL" id="APX26353.1"/>
    </source>
</evidence>
<accession>A0A1U7DE07</accession>
<proteinExistence type="predicted"/>
<gene>
    <name evidence="1" type="ORF">Ga0080559_TMP5253</name>
</gene>
<keyword evidence="1" id="KW-0808">Transferase</keyword>
<reference evidence="1 2" key="1">
    <citation type="submission" date="2016-03" db="EMBL/GenBank/DDBJ databases">
        <title>Deep-sea bacteria in the southern Pacific.</title>
        <authorList>
            <person name="Tang K."/>
        </authorList>
    </citation>
    <scope>NUCLEOTIDE SEQUENCE [LARGE SCALE GENOMIC DNA]</scope>
    <source>
        <strain evidence="1 2">JLT2016</strain>
        <plasmid evidence="2">Plasmid ptpro6</plasmid>
    </source>
</reference>
<dbReference type="AlphaFoldDB" id="A0A1U7DE07"/>
<dbReference type="KEGG" id="tpro:Ga0080559_TMP5253"/>
<dbReference type="GO" id="GO:0016740">
    <property type="term" value="F:transferase activity"/>
    <property type="evidence" value="ECO:0007669"/>
    <property type="project" value="UniProtKB-KW"/>
</dbReference>
<dbReference type="RefSeq" id="WP_076625985.1">
    <property type="nucleotide sequence ID" value="NZ_BMEW01000010.1"/>
</dbReference>
<keyword evidence="1" id="KW-0614">Plasmid</keyword>
<geneLocation type="plasmid" evidence="2">
    <name>ptpro6</name>
</geneLocation>
<dbReference type="Gene3D" id="3.40.50.300">
    <property type="entry name" value="P-loop containing nucleotide triphosphate hydrolases"/>
    <property type="match status" value="1"/>
</dbReference>
<dbReference type="EMBL" id="CP014802">
    <property type="protein sequence ID" value="APX26353.1"/>
    <property type="molecule type" value="Genomic_DNA"/>
</dbReference>